<sequence>MPLLSEKDRAYLQDMFNQQLIEPVKVLYFFRLIGCDYCDDTRMILREVSELSDKIEVEEHNIEEHKELAEKYGVDKVPAIVILRGSEGDRDYGIRFFGIPSGYEFTSLIEAIIHVSRGETDLQEGTKKELSKIDRPVHIQVFITPTCPYCPRAVVLAHKMAIESDNIRADMIESIEFPDLANHYRVYAVPKIVVNDVVEFEGALPEPQFLEKVMEVLERTEA</sequence>
<dbReference type="InterPro" id="IPR012336">
    <property type="entry name" value="Thioredoxin-like_fold"/>
</dbReference>
<dbReference type="EMBL" id="DRBW01000231">
    <property type="protein sequence ID" value="HDM90799.1"/>
    <property type="molecule type" value="Genomic_DNA"/>
</dbReference>
<protein>
    <submittedName>
        <fullName evidence="2">Glutaredoxin</fullName>
    </submittedName>
</protein>
<comment type="caution">
    <text evidence="2">The sequence shown here is derived from an EMBL/GenBank/DDBJ whole genome shotgun (WGS) entry which is preliminary data.</text>
</comment>
<feature type="domain" description="Thioredoxin-like fold" evidence="1">
    <location>
        <begin position="34"/>
        <end position="82"/>
    </location>
</feature>
<dbReference type="NCBIfam" id="TIGR02187">
    <property type="entry name" value="PDO_seleno_TRX"/>
    <property type="match status" value="1"/>
</dbReference>
<dbReference type="Pfam" id="PF13192">
    <property type="entry name" value="Thioredoxin_3"/>
    <property type="match status" value="2"/>
</dbReference>
<proteinExistence type="predicted"/>
<name>A0A7C1B4K2_UNCW3</name>
<dbReference type="PROSITE" id="PS51354">
    <property type="entry name" value="GLUTAREDOXIN_2"/>
    <property type="match status" value="2"/>
</dbReference>
<dbReference type="InterPro" id="IPR011767">
    <property type="entry name" value="GLR_AS"/>
</dbReference>
<evidence type="ECO:0000259" key="1">
    <source>
        <dbReference type="Pfam" id="PF13192"/>
    </source>
</evidence>
<gene>
    <name evidence="2" type="ORF">ENG67_06310</name>
</gene>
<dbReference type="CDD" id="cd02975">
    <property type="entry name" value="PfPDO_like_N"/>
    <property type="match status" value="1"/>
</dbReference>
<accession>A0A7C1B4K2</accession>
<evidence type="ECO:0000313" key="2">
    <source>
        <dbReference type="EMBL" id="HDM90799.1"/>
    </source>
</evidence>
<dbReference type="SUPFAM" id="SSF52833">
    <property type="entry name" value="Thioredoxin-like"/>
    <property type="match status" value="2"/>
</dbReference>
<dbReference type="PANTHER" id="PTHR37170:SF1">
    <property type="entry name" value="GLUTAREDOXIN-LIKE PROTEIN"/>
    <property type="match status" value="1"/>
</dbReference>
<dbReference type="Gene3D" id="3.40.30.10">
    <property type="entry name" value="Glutaredoxin"/>
    <property type="match status" value="2"/>
</dbReference>
<dbReference type="Proteomes" id="UP000885931">
    <property type="component" value="Unassembled WGS sequence"/>
</dbReference>
<dbReference type="AlphaFoldDB" id="A0A7C1B4K2"/>
<dbReference type="PANTHER" id="PTHR37170">
    <property type="entry name" value="GLUTAREDOXIN-RELATED"/>
    <property type="match status" value="1"/>
</dbReference>
<dbReference type="PROSITE" id="PS00195">
    <property type="entry name" value="GLUTAREDOXIN_1"/>
    <property type="match status" value="1"/>
</dbReference>
<reference evidence="2" key="1">
    <citation type="journal article" date="2020" name="mSystems">
        <title>Genome- and Community-Level Interaction Insights into Carbon Utilization and Element Cycling Functions of Hydrothermarchaeota in Hydrothermal Sediment.</title>
        <authorList>
            <person name="Zhou Z."/>
            <person name="Liu Y."/>
            <person name="Xu W."/>
            <person name="Pan J."/>
            <person name="Luo Z.H."/>
            <person name="Li M."/>
        </authorList>
    </citation>
    <scope>NUCLEOTIDE SEQUENCE [LARGE SCALE GENOMIC DNA]</scope>
    <source>
        <strain evidence="2">HyVt-237</strain>
    </source>
</reference>
<dbReference type="InterPro" id="IPR011903">
    <property type="entry name" value="TON_0319-like"/>
</dbReference>
<feature type="domain" description="Thioredoxin-like fold" evidence="1">
    <location>
        <begin position="138"/>
        <end position="214"/>
    </location>
</feature>
<dbReference type="InterPro" id="IPR036249">
    <property type="entry name" value="Thioredoxin-like_sf"/>
</dbReference>
<organism evidence="2">
    <name type="scientific">candidate division WOR-3 bacterium</name>
    <dbReference type="NCBI Taxonomy" id="2052148"/>
    <lineage>
        <taxon>Bacteria</taxon>
        <taxon>Bacteria division WOR-3</taxon>
    </lineage>
</organism>
<dbReference type="CDD" id="cd02973">
    <property type="entry name" value="TRX_GRX_like"/>
    <property type="match status" value="1"/>
</dbReference>